<sequence length="121" mass="13321">MNRPKYNISKESAQIISDQPTLNGIMRASRAAFRPIQSQIIPKGNDVHIAPKVTKEPIQPIWSLVIDMLLKWPPSRINIIEEVHARTVPDANAARDAVIAATYCGNDLGFELLTGYVIGCG</sequence>
<dbReference type="AlphaFoldDB" id="A0A1Y1MPN9"/>
<evidence type="ECO:0000313" key="1">
    <source>
        <dbReference type="EMBL" id="JAV87622.1"/>
    </source>
</evidence>
<accession>A0A1Y1MPN9</accession>
<protein>
    <submittedName>
        <fullName evidence="1">Uncharacterized protein</fullName>
    </submittedName>
</protein>
<dbReference type="EMBL" id="GEZM01025047">
    <property type="protein sequence ID" value="JAV87622.1"/>
    <property type="molecule type" value="Transcribed_RNA"/>
</dbReference>
<reference evidence="1" key="1">
    <citation type="journal article" date="2016" name="Sci. Rep.">
        <title>Molecular characterization of firefly nuptial gifts: a multi-omics approach sheds light on postcopulatory sexual selection.</title>
        <authorList>
            <person name="Al-Wathiqui N."/>
            <person name="Fallon T.R."/>
            <person name="South A."/>
            <person name="Weng J.K."/>
            <person name="Lewis S.M."/>
        </authorList>
    </citation>
    <scope>NUCLEOTIDE SEQUENCE</scope>
</reference>
<name>A0A1Y1MPN9_PHOPY</name>
<organism evidence="1">
    <name type="scientific">Photinus pyralis</name>
    <name type="common">Common eastern firefly</name>
    <name type="synonym">Lampyris pyralis</name>
    <dbReference type="NCBI Taxonomy" id="7054"/>
    <lineage>
        <taxon>Eukaryota</taxon>
        <taxon>Metazoa</taxon>
        <taxon>Ecdysozoa</taxon>
        <taxon>Arthropoda</taxon>
        <taxon>Hexapoda</taxon>
        <taxon>Insecta</taxon>
        <taxon>Pterygota</taxon>
        <taxon>Neoptera</taxon>
        <taxon>Endopterygota</taxon>
        <taxon>Coleoptera</taxon>
        <taxon>Polyphaga</taxon>
        <taxon>Elateriformia</taxon>
        <taxon>Elateroidea</taxon>
        <taxon>Lampyridae</taxon>
        <taxon>Lampyrinae</taxon>
        <taxon>Photinus</taxon>
    </lineage>
</organism>
<proteinExistence type="predicted"/>